<keyword evidence="1" id="KW-0472">Membrane</keyword>
<sequence length="595" mass="65469">MVANQHPAGLNPLQRFRQAGAILRGTSRATNPAWYQSALELDLQLHLRVDGSTVDSRIFDRRTKAWSAGPQLDESVTTDPSLIPAFAGAVLETARRANAQAIGIVLHVADEFATSELKPELDNPGALAELRTTIESDPKAVLDDASVSTTDNSWRLIPYPAAGSEAIATTISISHRWWSFLDGIRSFGEENNFPIVTRALSAPLMCLMAFADVKQDPVTRPMIAILPYPRFTVLAFFNEHGDLRLLRTLQHRGQRRPTNLRHATSTTAAALELADPEIHIIHIGEPTDPQLVADVQIVFPATSIHEVTWAGTRYQEAASPMVFPEPLIASSVAVPSETPLASSHTFVVLRNEGWASQDFLPMDRETSERFPTRGEMKLLRTARYARVAFAGAAALALCWVGAAVVAMVRQPEWAFNASDAQVGKQRLSMVTSERTRIDHWDNLLEDRSKAWVSMELLSIMFPEKSGFLAKSFNHTIRTESTPGQAKAGFIKEWKITGLAREQALERLATLNTRDGISAVFSEVAKVTGNGAFRPDMPSRSLVVNVRTLENSGYKPGPEDEMNALDEATYPFSFDLTITQRFESSDPMAVTASKAP</sequence>
<organism evidence="2 3">
    <name type="scientific">Luteolibacter luteus</name>
    <dbReference type="NCBI Taxonomy" id="2728835"/>
    <lineage>
        <taxon>Bacteria</taxon>
        <taxon>Pseudomonadati</taxon>
        <taxon>Verrucomicrobiota</taxon>
        <taxon>Verrucomicrobiia</taxon>
        <taxon>Verrucomicrobiales</taxon>
        <taxon>Verrucomicrobiaceae</taxon>
        <taxon>Luteolibacter</taxon>
    </lineage>
</organism>
<evidence type="ECO:0000256" key="1">
    <source>
        <dbReference type="SAM" id="Phobius"/>
    </source>
</evidence>
<feature type="transmembrane region" description="Helical" evidence="1">
    <location>
        <begin position="387"/>
        <end position="408"/>
    </location>
</feature>
<accession>A0A858RFR5</accession>
<evidence type="ECO:0000313" key="3">
    <source>
        <dbReference type="Proteomes" id="UP000501812"/>
    </source>
</evidence>
<dbReference type="KEGG" id="luo:HHL09_07070"/>
<protein>
    <submittedName>
        <fullName evidence="2">Uncharacterized protein</fullName>
    </submittedName>
</protein>
<gene>
    <name evidence="2" type="ORF">HHL09_07070</name>
</gene>
<name>A0A858RFR5_9BACT</name>
<keyword evidence="3" id="KW-1185">Reference proteome</keyword>
<dbReference type="AlphaFoldDB" id="A0A858RFR5"/>
<dbReference type="Proteomes" id="UP000501812">
    <property type="component" value="Chromosome"/>
</dbReference>
<dbReference type="EMBL" id="CP051774">
    <property type="protein sequence ID" value="QJE95555.1"/>
    <property type="molecule type" value="Genomic_DNA"/>
</dbReference>
<keyword evidence="1" id="KW-1133">Transmembrane helix</keyword>
<evidence type="ECO:0000313" key="2">
    <source>
        <dbReference type="EMBL" id="QJE95555.1"/>
    </source>
</evidence>
<proteinExistence type="predicted"/>
<dbReference type="RefSeq" id="WP_169453869.1">
    <property type="nucleotide sequence ID" value="NZ_CP051774.1"/>
</dbReference>
<reference evidence="2 3" key="1">
    <citation type="submission" date="2020-04" db="EMBL/GenBank/DDBJ databases">
        <title>Luteolibacter sp. G-1-1-1 isolated from soil.</title>
        <authorList>
            <person name="Dahal R.H."/>
        </authorList>
    </citation>
    <scope>NUCLEOTIDE SEQUENCE [LARGE SCALE GENOMIC DNA]</scope>
    <source>
        <strain evidence="2 3">G-1-1-1</strain>
    </source>
</reference>
<keyword evidence="1" id="KW-0812">Transmembrane</keyword>